<keyword evidence="2" id="KW-1185">Reference proteome</keyword>
<comment type="caution">
    <text evidence="1">The sequence shown here is derived from an EMBL/GenBank/DDBJ whole genome shotgun (WGS) entry which is preliminary data.</text>
</comment>
<dbReference type="SMART" id="SM00696">
    <property type="entry name" value="DM9"/>
    <property type="match status" value="1"/>
</dbReference>
<organism evidence="1 2">
    <name type="scientific">Danaus chrysippus</name>
    <name type="common">African queen</name>
    <dbReference type="NCBI Taxonomy" id="151541"/>
    <lineage>
        <taxon>Eukaryota</taxon>
        <taxon>Metazoa</taxon>
        <taxon>Ecdysozoa</taxon>
        <taxon>Arthropoda</taxon>
        <taxon>Hexapoda</taxon>
        <taxon>Insecta</taxon>
        <taxon>Pterygota</taxon>
        <taxon>Neoptera</taxon>
        <taxon>Endopterygota</taxon>
        <taxon>Lepidoptera</taxon>
        <taxon>Glossata</taxon>
        <taxon>Ditrysia</taxon>
        <taxon>Papilionoidea</taxon>
        <taxon>Nymphalidae</taxon>
        <taxon>Danainae</taxon>
        <taxon>Danaini</taxon>
        <taxon>Danaina</taxon>
        <taxon>Danaus</taxon>
        <taxon>Anosia</taxon>
    </lineage>
</organism>
<dbReference type="EMBL" id="CAKASE010000080">
    <property type="protein sequence ID" value="CAG9581154.1"/>
    <property type="molecule type" value="Genomic_DNA"/>
</dbReference>
<gene>
    <name evidence="1" type="ORF">DCHRY22_LOCUS13816</name>
</gene>
<name>A0A8J2R4L3_9NEOP</name>
<evidence type="ECO:0000313" key="1">
    <source>
        <dbReference type="EMBL" id="CAG9581154.1"/>
    </source>
</evidence>
<dbReference type="AlphaFoldDB" id="A0A8J2R4L3"/>
<proteinExistence type="predicted"/>
<reference evidence="1" key="1">
    <citation type="submission" date="2021-09" db="EMBL/GenBank/DDBJ databases">
        <authorList>
            <person name="Martin H S."/>
        </authorList>
    </citation>
    <scope>NUCLEOTIDE SEQUENCE</scope>
</reference>
<dbReference type="PANTHER" id="PTHR31649">
    <property type="entry name" value="AGAP009604-PA"/>
    <property type="match status" value="1"/>
</dbReference>
<sequence>MEIAVRRDRNPLTLSTKMLTGGNLLQILSGYNGIWVPTERDNIPAEAVVGGCTEYLETMFVGSAIHEKYIIPGKVVPSHKVCYVPYDGREIAKPKYVTLVTAS</sequence>
<dbReference type="PANTHER" id="PTHR31649:SF1">
    <property type="entry name" value="FARNESOIC ACID O-METHYL TRANSFERASE DOMAIN-CONTAINING PROTEIN"/>
    <property type="match status" value="1"/>
</dbReference>
<dbReference type="OrthoDB" id="2142040at2759"/>
<protein>
    <submittedName>
        <fullName evidence="1">(African queen) hypothetical protein</fullName>
    </submittedName>
</protein>
<dbReference type="Pfam" id="PF11901">
    <property type="entry name" value="DM9"/>
    <property type="match status" value="1"/>
</dbReference>
<dbReference type="Proteomes" id="UP000789524">
    <property type="component" value="Unassembled WGS sequence"/>
</dbReference>
<accession>A0A8J2R4L3</accession>
<dbReference type="InterPro" id="IPR006616">
    <property type="entry name" value="DM9_repeat"/>
</dbReference>
<evidence type="ECO:0000313" key="2">
    <source>
        <dbReference type="Proteomes" id="UP000789524"/>
    </source>
</evidence>